<organism evidence="1 2">
    <name type="scientific">Handelsmanbacteria sp. (strain RIFCSPLOWO2_12_FULL_64_10)</name>
    <dbReference type="NCBI Taxonomy" id="1817868"/>
    <lineage>
        <taxon>Bacteria</taxon>
        <taxon>Candidatus Handelsmaniibacteriota</taxon>
    </lineage>
</organism>
<dbReference type="EMBL" id="MFKF01000418">
    <property type="protein sequence ID" value="OGG44064.1"/>
    <property type="molecule type" value="Genomic_DNA"/>
</dbReference>
<proteinExistence type="predicted"/>
<dbReference type="AlphaFoldDB" id="A0A1F6C4E8"/>
<evidence type="ECO:0000313" key="1">
    <source>
        <dbReference type="EMBL" id="OGG44064.1"/>
    </source>
</evidence>
<accession>A0A1F6C4E8</accession>
<dbReference type="Proteomes" id="UP000178606">
    <property type="component" value="Unassembled WGS sequence"/>
</dbReference>
<protein>
    <submittedName>
        <fullName evidence="1">Uncharacterized protein</fullName>
    </submittedName>
</protein>
<sequence>MKSEDETAIPQEWLEEFEAAARRPLEVRFRYAFIRTYKPVLDDAPYRAFDTMEDYRRWCEENLPDWLGYGRV</sequence>
<comment type="caution">
    <text evidence="1">The sequence shown here is derived from an EMBL/GenBank/DDBJ whole genome shotgun (WGS) entry which is preliminary data.</text>
</comment>
<evidence type="ECO:0000313" key="2">
    <source>
        <dbReference type="Proteomes" id="UP000178606"/>
    </source>
</evidence>
<reference evidence="1 2" key="1">
    <citation type="journal article" date="2016" name="Nat. Commun.">
        <title>Thousands of microbial genomes shed light on interconnected biogeochemical processes in an aquifer system.</title>
        <authorList>
            <person name="Anantharaman K."/>
            <person name="Brown C.T."/>
            <person name="Hug L.A."/>
            <person name="Sharon I."/>
            <person name="Castelle C.J."/>
            <person name="Probst A.J."/>
            <person name="Thomas B.C."/>
            <person name="Singh A."/>
            <person name="Wilkins M.J."/>
            <person name="Karaoz U."/>
            <person name="Brodie E.L."/>
            <person name="Williams K.H."/>
            <person name="Hubbard S.S."/>
            <person name="Banfield J.F."/>
        </authorList>
    </citation>
    <scope>NUCLEOTIDE SEQUENCE [LARGE SCALE GENOMIC DNA]</scope>
    <source>
        <strain evidence="2">RIFCSPLOWO2_12_FULL_64_10</strain>
    </source>
</reference>
<gene>
    <name evidence="1" type="ORF">A3F84_28075</name>
</gene>
<name>A0A1F6C4E8_HANXR</name>